<comment type="function">
    <text evidence="8">Catalyzes the transfer of the enolpyruvyl moiety of phosphoenolpyruvate (PEP) to the 5-hydroxyl of shikimate-3-phosphate (S3P) to produce enolpyruvyl shikimate-3-phosphate and inorganic phosphate.</text>
</comment>
<dbReference type="GeneID" id="68693995"/>
<feature type="binding site" evidence="8">
    <location>
        <position position="91"/>
    </location>
    <ligand>
        <name>phosphoenolpyruvate</name>
        <dbReference type="ChEBI" id="CHEBI:58702"/>
    </ligand>
</feature>
<dbReference type="FunFam" id="3.65.10.10:FF:000021">
    <property type="entry name" value="3-phosphoshikimate 1-carboxyvinyltransferase"/>
    <property type="match status" value="1"/>
</dbReference>
<keyword evidence="5 8" id="KW-0808">Transferase</keyword>
<feature type="binding site" evidence="8">
    <location>
        <position position="166"/>
    </location>
    <ligand>
        <name>phosphoenolpyruvate</name>
        <dbReference type="ChEBI" id="CHEBI:58702"/>
    </ligand>
</feature>
<dbReference type="EC" id="2.5.1.19" evidence="8"/>
<evidence type="ECO:0000256" key="3">
    <source>
        <dbReference type="ARBA" id="ARBA00022490"/>
    </source>
</evidence>
<evidence type="ECO:0000256" key="6">
    <source>
        <dbReference type="ARBA" id="ARBA00023141"/>
    </source>
</evidence>
<evidence type="ECO:0000256" key="2">
    <source>
        <dbReference type="ARBA" id="ARBA00009948"/>
    </source>
</evidence>
<comment type="subcellular location">
    <subcellularLocation>
        <location evidence="8">Cytoplasm</location>
    </subcellularLocation>
</comment>
<comment type="caution">
    <text evidence="8">Lacks conserved residue(s) required for the propagation of feature annotation.</text>
</comment>
<feature type="binding site" evidence="8">
    <location>
        <position position="25"/>
    </location>
    <ligand>
        <name>3-phosphoshikimate</name>
        <dbReference type="ChEBI" id="CHEBI:145989"/>
    </ligand>
</feature>
<dbReference type="GO" id="GO:0008652">
    <property type="term" value="P:amino acid biosynthetic process"/>
    <property type="evidence" value="ECO:0007669"/>
    <property type="project" value="UniProtKB-KW"/>
</dbReference>
<dbReference type="GO" id="GO:0003866">
    <property type="term" value="F:3-phosphoshikimate 1-carboxyvinyltransferase activity"/>
    <property type="evidence" value="ECO:0007669"/>
    <property type="project" value="UniProtKB-UniRule"/>
</dbReference>
<sequence length="430" mass="43422">MHATVSPSRVRGRARAPPSKSYTHRALLAAGYADGETVVRDPLVSADTRATARAVELLGGAAARENGDWVVTGFGSRPAIPDAVIDCANSGTTMRLVTAAAALADGTTVLTGDESLRARPHGPLLDALSGLGGTARSTRGNGQAPLVVDGPVSGGSVALPGDVSSQFVTALLMAGAVTETGIETDLTTELKSAPYVDITLDVLDAFGVGASETAAGYRVRGGQAYAPSGAEYAVPGDFSSASYLLAAGALAAADGAAVVVEGMHPSAQGDAAIVDVLERMGADIDWDTESGVITVQRSELSGVEVGVADTPDLLPTIAVLGAAADGTTRITDAEHVRYKETDRVAAMAESLSKLGASVEERPDELVVRGGDTELSGASVDGRGDHRLVMALAVAGLVADGETTIAGSEHVDVSFPDFFEVLAGLGADTDG</sequence>
<organism evidence="11">
    <name type="scientific">Halobacterium salinarum (strain ATCC 700922 / JCM 11081 / NRC-1)</name>
    <name type="common">Halobacterium halobium</name>
    <dbReference type="NCBI Taxonomy" id="64091"/>
    <lineage>
        <taxon>Archaea</taxon>
        <taxon>Methanobacteriati</taxon>
        <taxon>Methanobacteriota</taxon>
        <taxon>Stenosarchaea group</taxon>
        <taxon>Halobacteria</taxon>
        <taxon>Halobacteriales</taxon>
        <taxon>Halobacteriaceae</taxon>
        <taxon>Halobacterium</taxon>
        <taxon>Halobacterium salinarum NRC-34001</taxon>
    </lineage>
</organism>
<dbReference type="InterPro" id="IPR013792">
    <property type="entry name" value="RNA3'P_cycl/enolpyr_Trfase_a/b"/>
</dbReference>
<evidence type="ECO:0000256" key="1">
    <source>
        <dbReference type="ARBA" id="ARBA00004811"/>
    </source>
</evidence>
<feature type="domain" description="Enolpyruvate transferase" evidence="10">
    <location>
        <begin position="7"/>
        <end position="421"/>
    </location>
</feature>
<evidence type="ECO:0000256" key="5">
    <source>
        <dbReference type="ARBA" id="ARBA00022679"/>
    </source>
</evidence>
<protein>
    <recommendedName>
        <fullName evidence="8">3-phosphoshikimate 1-carboxyvinyltransferase</fullName>
        <ecNumber evidence="8">2.5.1.19</ecNumber>
    </recommendedName>
    <alternativeName>
        <fullName evidence="8">5-enolpyruvylshikimate-3-phosphate synthase</fullName>
        <shortName evidence="8">EPSP synthase</shortName>
        <shortName evidence="8">EPSPS</shortName>
    </alternativeName>
</protein>
<evidence type="ECO:0000256" key="8">
    <source>
        <dbReference type="HAMAP-Rule" id="MF_00210"/>
    </source>
</evidence>
<name>A0A510N6L4_HALSA</name>
<feature type="binding site" evidence="8">
    <location>
        <position position="20"/>
    </location>
    <ligand>
        <name>3-phosphoshikimate</name>
        <dbReference type="ChEBI" id="CHEBI:145989"/>
    </ligand>
</feature>
<keyword evidence="6 8" id="KW-0057">Aromatic amino acid biosynthesis</keyword>
<dbReference type="UniPathway" id="UPA00053">
    <property type="reaction ID" value="UER00089"/>
</dbReference>
<dbReference type="GO" id="GO:0009073">
    <property type="term" value="P:aromatic amino acid family biosynthetic process"/>
    <property type="evidence" value="ECO:0007669"/>
    <property type="project" value="UniProtKB-KW"/>
</dbReference>
<keyword evidence="4 8" id="KW-0028">Amino-acid biosynthesis</keyword>
<feature type="binding site" evidence="8">
    <location>
        <position position="312"/>
    </location>
    <ligand>
        <name>3-phosphoshikimate</name>
        <dbReference type="ChEBI" id="CHEBI:145989"/>
    </ligand>
</feature>
<evidence type="ECO:0000256" key="9">
    <source>
        <dbReference type="SAM" id="MobiDB-lite"/>
    </source>
</evidence>
<dbReference type="InterPro" id="IPR036968">
    <property type="entry name" value="Enolpyruvate_Tfrase_sf"/>
</dbReference>
<reference evidence="11" key="2">
    <citation type="journal article" date="2015" name="Life">
        <title>A manual curation strategy to improve genome annotation: application to a set of haloarchael genomes.</title>
        <authorList>
            <person name="Pfeiffer F."/>
            <person name="Oesterhelt D."/>
        </authorList>
    </citation>
    <scope>NUCLEOTIDE SEQUENCE</scope>
    <source>
        <strain evidence="11">NRC-1</strain>
    </source>
</reference>
<evidence type="ECO:0000259" key="10">
    <source>
        <dbReference type="Pfam" id="PF00275"/>
    </source>
</evidence>
<dbReference type="FunFam" id="3.65.10.10:FF:000012">
    <property type="entry name" value="Pentafunctional AROM polypeptide"/>
    <property type="match status" value="1"/>
</dbReference>
<dbReference type="NCBIfam" id="TIGR01356">
    <property type="entry name" value="aroA"/>
    <property type="match status" value="1"/>
</dbReference>
<feature type="binding site" evidence="8">
    <location>
        <position position="20"/>
    </location>
    <ligand>
        <name>phosphoenolpyruvate</name>
        <dbReference type="ChEBI" id="CHEBI:58702"/>
    </ligand>
</feature>
<feature type="binding site" evidence="8">
    <location>
        <position position="164"/>
    </location>
    <ligand>
        <name>3-phosphoshikimate</name>
        <dbReference type="ChEBI" id="CHEBI:145989"/>
    </ligand>
</feature>
<evidence type="ECO:0000256" key="4">
    <source>
        <dbReference type="ARBA" id="ARBA00022605"/>
    </source>
</evidence>
<dbReference type="InterPro" id="IPR001986">
    <property type="entry name" value="Enolpyruvate_Tfrase_dom"/>
</dbReference>
<feature type="binding site" evidence="8">
    <location>
        <position position="119"/>
    </location>
    <ligand>
        <name>phosphoenolpyruvate</name>
        <dbReference type="ChEBI" id="CHEBI:58702"/>
    </ligand>
</feature>
<feature type="binding site" evidence="8">
    <location>
        <position position="339"/>
    </location>
    <ligand>
        <name>3-phosphoshikimate</name>
        <dbReference type="ChEBI" id="CHEBI:145989"/>
    </ligand>
</feature>
<feature type="region of interest" description="Disordered" evidence="9">
    <location>
        <begin position="1"/>
        <end position="20"/>
    </location>
</feature>
<feature type="active site" description="Proton acceptor" evidence="8">
    <location>
        <position position="312"/>
    </location>
</feature>
<dbReference type="PROSITE" id="PS00104">
    <property type="entry name" value="EPSP_SYNTHASE_1"/>
    <property type="match status" value="1"/>
</dbReference>
<accession>A0A510N6L4</accession>
<dbReference type="InterPro" id="IPR006264">
    <property type="entry name" value="EPSP_synthase"/>
</dbReference>
<dbReference type="PIRSF" id="PIRSF000505">
    <property type="entry name" value="EPSPS"/>
    <property type="match status" value="1"/>
</dbReference>
<dbReference type="PANTHER" id="PTHR21090:SF5">
    <property type="entry name" value="PENTAFUNCTIONAL AROM POLYPEPTIDE"/>
    <property type="match status" value="1"/>
</dbReference>
<feature type="binding site" evidence="8">
    <location>
        <position position="166"/>
    </location>
    <ligand>
        <name>3-phosphoshikimate</name>
        <dbReference type="ChEBI" id="CHEBI:145989"/>
    </ligand>
</feature>
<feature type="binding site" evidence="8">
    <location>
        <position position="192"/>
    </location>
    <ligand>
        <name>3-phosphoshikimate</name>
        <dbReference type="ChEBI" id="CHEBI:145989"/>
    </ligand>
</feature>
<comment type="catalytic activity">
    <reaction evidence="7">
        <text>3-phosphoshikimate + phosphoenolpyruvate = 5-O-(1-carboxyvinyl)-3-phosphoshikimate + phosphate</text>
        <dbReference type="Rhea" id="RHEA:21256"/>
        <dbReference type="ChEBI" id="CHEBI:43474"/>
        <dbReference type="ChEBI" id="CHEBI:57701"/>
        <dbReference type="ChEBI" id="CHEBI:58702"/>
        <dbReference type="ChEBI" id="CHEBI:145989"/>
        <dbReference type="EC" id="2.5.1.19"/>
    </reaction>
    <physiologicalReaction direction="left-to-right" evidence="7">
        <dbReference type="Rhea" id="RHEA:21257"/>
    </physiologicalReaction>
</comment>
<reference evidence="11" key="3">
    <citation type="journal article" date="2019" name="Microbiol. Resour. Announc.">
        <title>The genome of the Halobacterium salinarum type strain is closely related to that of the laboratory strains NRC-1 and R1.</title>
        <authorList>
            <person name="Pfeiffer F."/>
            <person name="Marchfelder A."/>
            <person name="Habermann B.H."/>
            <person name="Dyall-Smith M."/>
        </authorList>
    </citation>
    <scope>NUCLEOTIDE SEQUENCE</scope>
    <source>
        <strain evidence="11">NRC-1</strain>
    </source>
</reference>
<dbReference type="InterPro" id="IPR023193">
    <property type="entry name" value="EPSP_synthase_CS"/>
</dbReference>
<dbReference type="AlphaFoldDB" id="A0A510N6L4"/>
<dbReference type="PANTHER" id="PTHR21090">
    <property type="entry name" value="AROM/DEHYDROQUINATE SYNTHASE"/>
    <property type="match status" value="1"/>
</dbReference>
<comment type="similarity">
    <text evidence="2 8">Belongs to the EPSP synthase family.</text>
</comment>
<dbReference type="CDD" id="cd01556">
    <property type="entry name" value="EPSP_synthase"/>
    <property type="match status" value="1"/>
</dbReference>
<keyword evidence="3 8" id="KW-0963">Cytoplasm</keyword>
<evidence type="ECO:0000313" key="11">
    <source>
        <dbReference type="EMBL" id="DAC78311.1"/>
    </source>
</evidence>
<reference evidence="11" key="1">
    <citation type="journal article" date="2008" name="Genomics">
        <title>Evolution in the laboratory: the genome of Halobacterium salinarum strain R1 compared to that of strain NRC-1.</title>
        <authorList>
            <person name="Pfeiffer F."/>
            <person name="Schuster S.C."/>
            <person name="Broicher A."/>
            <person name="Falb M."/>
            <person name="Palm P."/>
            <person name="Rodewald K."/>
            <person name="Ruepp A."/>
            <person name="Soppa J."/>
            <person name="Tittor J."/>
            <person name="Oesterhelt D."/>
        </authorList>
    </citation>
    <scope>NUCLEOTIDE SEQUENCE</scope>
    <source>
        <strain evidence="11">NRC-1</strain>
    </source>
</reference>
<comment type="pathway">
    <text evidence="1">Metabolic intermediate biosynthesis; chorismate biosynthesis; chorismate from D-erythrose 4-phosphate and phosphoenolpyruvate: step 6/7.</text>
</comment>
<proteinExistence type="inferred from homology"/>
<dbReference type="EMBL" id="BK010829">
    <property type="protein sequence ID" value="DAC78311.1"/>
    <property type="molecule type" value="Genomic_DNA"/>
</dbReference>
<dbReference type="SUPFAM" id="SSF55205">
    <property type="entry name" value="EPT/RTPC-like"/>
    <property type="match status" value="1"/>
</dbReference>
<dbReference type="HAMAP" id="MF_00210">
    <property type="entry name" value="EPSP_synth"/>
    <property type="match status" value="1"/>
</dbReference>
<dbReference type="GO" id="GO:0009423">
    <property type="term" value="P:chorismate biosynthetic process"/>
    <property type="evidence" value="ECO:0007669"/>
    <property type="project" value="UniProtKB-UniRule"/>
</dbReference>
<feature type="binding site" evidence="8">
    <location>
        <position position="165"/>
    </location>
    <ligand>
        <name>3-phosphoshikimate</name>
        <dbReference type="ChEBI" id="CHEBI:145989"/>
    </ligand>
</feature>
<dbReference type="GO" id="GO:0005737">
    <property type="term" value="C:cytoplasm"/>
    <property type="evidence" value="ECO:0007669"/>
    <property type="project" value="UniProtKB-SubCell"/>
</dbReference>
<feature type="binding site" evidence="8">
    <location>
        <position position="386"/>
    </location>
    <ligand>
        <name>phosphoenolpyruvate</name>
        <dbReference type="ChEBI" id="CHEBI:58702"/>
    </ligand>
</feature>
<dbReference type="PROSITE" id="PS00885">
    <property type="entry name" value="EPSP_SYNTHASE_2"/>
    <property type="match status" value="1"/>
</dbReference>
<gene>
    <name evidence="8 11" type="primary">aroA</name>
    <name evidence="11" type="ORF">VNG_1232G</name>
</gene>
<dbReference type="RefSeq" id="WP_012289296.1">
    <property type="nucleotide sequence ID" value="NC_002607.1"/>
</dbReference>
<dbReference type="Gene3D" id="3.65.10.10">
    <property type="entry name" value="Enolpyruvate transferase domain"/>
    <property type="match status" value="2"/>
</dbReference>
<dbReference type="Pfam" id="PF00275">
    <property type="entry name" value="EPSP_synthase"/>
    <property type="match status" value="1"/>
</dbReference>
<feature type="binding site" evidence="8">
    <location>
        <position position="343"/>
    </location>
    <ligand>
        <name>phosphoenolpyruvate</name>
        <dbReference type="ChEBI" id="CHEBI:58702"/>
    </ligand>
</feature>
<dbReference type="SMR" id="A0A510N6L4"/>
<comment type="subunit">
    <text evidence="8">Monomer.</text>
</comment>
<evidence type="ECO:0000256" key="7">
    <source>
        <dbReference type="ARBA" id="ARBA00044633"/>
    </source>
</evidence>
<feature type="binding site" evidence="8">
    <location>
        <position position="21"/>
    </location>
    <ligand>
        <name>3-phosphoshikimate</name>
        <dbReference type="ChEBI" id="CHEBI:145989"/>
    </ligand>
</feature>
<dbReference type="OrthoDB" id="43788at2157"/>